<dbReference type="PROSITE" id="PS00905">
    <property type="entry name" value="GTP1_OBG"/>
    <property type="match status" value="1"/>
</dbReference>
<evidence type="ECO:0000256" key="4">
    <source>
        <dbReference type="ARBA" id="ARBA00022723"/>
    </source>
</evidence>
<dbReference type="NCBIfam" id="NF008955">
    <property type="entry name" value="PRK12297.1"/>
    <property type="match status" value="1"/>
</dbReference>
<feature type="domain" description="OCT" evidence="11">
    <location>
        <begin position="334"/>
        <end position="412"/>
    </location>
</feature>
<dbReference type="InterPro" id="IPR036346">
    <property type="entry name" value="GTP-bd_prot_GTP1/OBG_C_sf"/>
</dbReference>
<dbReference type="GO" id="GO:0000287">
    <property type="term" value="F:magnesium ion binding"/>
    <property type="evidence" value="ECO:0007669"/>
    <property type="project" value="InterPro"/>
</dbReference>
<keyword evidence="8" id="KW-0342">GTP-binding</keyword>
<evidence type="ECO:0000256" key="1">
    <source>
        <dbReference type="ARBA" id="ARBA00001946"/>
    </source>
</evidence>
<dbReference type="InterPro" id="IPR006073">
    <property type="entry name" value="GTP-bd"/>
</dbReference>
<dbReference type="NCBIfam" id="NF008956">
    <property type="entry name" value="PRK12299.1"/>
    <property type="match status" value="1"/>
</dbReference>
<dbReference type="NCBIfam" id="NF008954">
    <property type="entry name" value="PRK12296.1"/>
    <property type="match status" value="1"/>
</dbReference>
<dbReference type="InterPro" id="IPR027417">
    <property type="entry name" value="P-loop_NTPase"/>
</dbReference>
<dbReference type="InterPro" id="IPR006074">
    <property type="entry name" value="GTP1-OBG_CS"/>
</dbReference>
<dbReference type="InterPro" id="IPR045086">
    <property type="entry name" value="OBG_GTPase"/>
</dbReference>
<dbReference type="PANTHER" id="PTHR11702">
    <property type="entry name" value="DEVELOPMENTALLY REGULATED GTP-BINDING PROTEIN-RELATED"/>
    <property type="match status" value="1"/>
</dbReference>
<feature type="region of interest" description="Disordered" evidence="9">
    <location>
        <begin position="65"/>
        <end position="86"/>
    </location>
</feature>
<evidence type="ECO:0000259" key="11">
    <source>
        <dbReference type="PROSITE" id="PS51881"/>
    </source>
</evidence>
<dbReference type="NCBIfam" id="TIGR03595">
    <property type="entry name" value="Obg_CgtA_exten"/>
    <property type="match status" value="1"/>
</dbReference>
<dbReference type="InterPro" id="IPR031167">
    <property type="entry name" value="G_OBG"/>
</dbReference>
<evidence type="ECO:0008006" key="14">
    <source>
        <dbReference type="Google" id="ProtNLM"/>
    </source>
</evidence>
<keyword evidence="5" id="KW-0547">Nucleotide-binding</keyword>
<dbReference type="Gene3D" id="2.70.210.12">
    <property type="entry name" value="GTP1/OBG domain"/>
    <property type="match status" value="1"/>
</dbReference>
<evidence type="ECO:0000313" key="13">
    <source>
        <dbReference type="EMBL" id="SVA39574.1"/>
    </source>
</evidence>
<dbReference type="InterPro" id="IPR015349">
    <property type="entry name" value="OCT_dom"/>
</dbReference>
<evidence type="ECO:0000259" key="10">
    <source>
        <dbReference type="PROSITE" id="PS51710"/>
    </source>
</evidence>
<organism evidence="13">
    <name type="scientific">marine metagenome</name>
    <dbReference type="NCBI Taxonomy" id="408172"/>
    <lineage>
        <taxon>unclassified sequences</taxon>
        <taxon>metagenomes</taxon>
        <taxon>ecological metagenomes</taxon>
    </lineage>
</organism>
<sequence length="414" mass="45544">MSSFVDECGINVYAGDGGAGVVSFRREAHVSRGGPDGGDGGDGGNIWIEADHNVASLLAFRDHPHRRAKNGTHGSGAKRHGRSSEELIIKVPEGTTIYELEGDQVLADLSQDGDRWLAARGGRGGRGNARFLSNRRRAPTFAEQGEEGEEKWLRMELRLLADVALVGFPNSGKSTFISKISAAKPRIADYPFTTLEPNLGVVQTPGVPEFTVADIPGLIEGASEGKGLGHQFLRHIERASILLILLDLSQTSEFSPERQKEILENELSSYRPELLSRPRLVVGSRSDMSLEDSKFDGQEISSITGAGVKEVLYQIAGLIEEVRSNKPVNPTRILHQPEPEGIKVERVGDTQWEIRDRELMRIANLNDLSNPDALAYLQDRFKNMGVDRALIRAKVKKGEIVKIGKLEFEYDDDE</sequence>
<evidence type="ECO:0000256" key="8">
    <source>
        <dbReference type="ARBA" id="ARBA00023134"/>
    </source>
</evidence>
<dbReference type="SUPFAM" id="SSF102741">
    <property type="entry name" value="Obg GTP-binding protein C-terminal domain"/>
    <property type="match status" value="1"/>
</dbReference>
<dbReference type="Gene3D" id="3.40.50.300">
    <property type="entry name" value="P-loop containing nucleotide triphosphate hydrolases"/>
    <property type="match status" value="1"/>
</dbReference>
<protein>
    <recommendedName>
        <fullName evidence="14">OBG-type G domain-containing protein</fullName>
    </recommendedName>
</protein>
<dbReference type="CDD" id="cd01898">
    <property type="entry name" value="Obg"/>
    <property type="match status" value="1"/>
</dbReference>
<dbReference type="PANTHER" id="PTHR11702:SF31">
    <property type="entry name" value="MITOCHONDRIAL RIBOSOME-ASSOCIATED GTPASE 2"/>
    <property type="match status" value="1"/>
</dbReference>
<evidence type="ECO:0000256" key="3">
    <source>
        <dbReference type="ARBA" id="ARBA00022490"/>
    </source>
</evidence>
<dbReference type="AlphaFoldDB" id="A0A381VH86"/>
<comment type="cofactor">
    <cofactor evidence="1">
        <name>Mg(2+)</name>
        <dbReference type="ChEBI" id="CHEBI:18420"/>
    </cofactor>
</comment>
<dbReference type="FunFam" id="2.70.210.12:FF:000001">
    <property type="entry name" value="GTPase Obg"/>
    <property type="match status" value="1"/>
</dbReference>
<evidence type="ECO:0000256" key="9">
    <source>
        <dbReference type="SAM" id="MobiDB-lite"/>
    </source>
</evidence>
<feature type="domain" description="OBG-type G" evidence="10">
    <location>
        <begin position="161"/>
        <end position="287"/>
    </location>
</feature>
<dbReference type="Pfam" id="PF09269">
    <property type="entry name" value="DUF1967"/>
    <property type="match status" value="1"/>
</dbReference>
<dbReference type="PROSITE" id="PS51710">
    <property type="entry name" value="G_OBG"/>
    <property type="match status" value="1"/>
</dbReference>
<dbReference type="InterPro" id="IPR014100">
    <property type="entry name" value="GTP-bd_Obg/CgtA"/>
</dbReference>
<dbReference type="EMBL" id="UINC01008805">
    <property type="protein sequence ID" value="SVA39574.1"/>
    <property type="molecule type" value="Genomic_DNA"/>
</dbReference>
<dbReference type="NCBIfam" id="TIGR02729">
    <property type="entry name" value="Obg_CgtA"/>
    <property type="match status" value="1"/>
</dbReference>
<comment type="similarity">
    <text evidence="2">Belongs to the TRAFAC class OBG-HflX-like GTPase superfamily. OBG GTPase family.</text>
</comment>
<gene>
    <name evidence="13" type="ORF">METZ01_LOCUS92428</name>
</gene>
<feature type="compositionally biased region" description="Basic residues" evidence="9">
    <location>
        <begin position="65"/>
        <end position="81"/>
    </location>
</feature>
<dbReference type="PROSITE" id="PS51881">
    <property type="entry name" value="OCT"/>
    <property type="match status" value="1"/>
</dbReference>
<dbReference type="GO" id="GO:0005525">
    <property type="term" value="F:GTP binding"/>
    <property type="evidence" value="ECO:0007669"/>
    <property type="project" value="UniProtKB-KW"/>
</dbReference>
<dbReference type="HAMAP" id="MF_01454">
    <property type="entry name" value="GTPase_Obg"/>
    <property type="match status" value="1"/>
</dbReference>
<keyword evidence="6" id="KW-0378">Hydrolase</keyword>
<name>A0A381VH86_9ZZZZ</name>
<evidence type="ECO:0000256" key="7">
    <source>
        <dbReference type="ARBA" id="ARBA00022842"/>
    </source>
</evidence>
<evidence type="ECO:0000256" key="6">
    <source>
        <dbReference type="ARBA" id="ARBA00022801"/>
    </source>
</evidence>
<dbReference type="InterPro" id="IPR006169">
    <property type="entry name" value="GTP1_OBG_dom"/>
</dbReference>
<evidence type="ECO:0000256" key="5">
    <source>
        <dbReference type="ARBA" id="ARBA00022741"/>
    </source>
</evidence>
<dbReference type="Pfam" id="PF01926">
    <property type="entry name" value="MMR_HSR1"/>
    <property type="match status" value="1"/>
</dbReference>
<evidence type="ECO:0000256" key="2">
    <source>
        <dbReference type="ARBA" id="ARBA00007699"/>
    </source>
</evidence>
<dbReference type="GO" id="GO:0003924">
    <property type="term" value="F:GTPase activity"/>
    <property type="evidence" value="ECO:0007669"/>
    <property type="project" value="InterPro"/>
</dbReference>
<dbReference type="Gene3D" id="3.30.300.350">
    <property type="entry name" value="GTP-binding protein OBG, C-terminal domain"/>
    <property type="match status" value="1"/>
</dbReference>
<feature type="domain" description="Obg" evidence="12">
    <location>
        <begin position="2"/>
        <end position="160"/>
    </location>
</feature>
<dbReference type="PRINTS" id="PR00326">
    <property type="entry name" value="GTP1OBG"/>
</dbReference>
<keyword evidence="4" id="KW-0479">Metal-binding</keyword>
<dbReference type="SUPFAM" id="SSF82051">
    <property type="entry name" value="Obg GTP-binding protein N-terminal domain"/>
    <property type="match status" value="1"/>
</dbReference>
<reference evidence="13" key="1">
    <citation type="submission" date="2018-05" db="EMBL/GenBank/DDBJ databases">
        <authorList>
            <person name="Lanie J.A."/>
            <person name="Ng W.-L."/>
            <person name="Kazmierczak K.M."/>
            <person name="Andrzejewski T.M."/>
            <person name="Davidsen T.M."/>
            <person name="Wayne K.J."/>
            <person name="Tettelin H."/>
            <person name="Glass J.I."/>
            <person name="Rusch D."/>
            <person name="Podicherti R."/>
            <person name="Tsui H.-C.T."/>
            <person name="Winkler M.E."/>
        </authorList>
    </citation>
    <scope>NUCLEOTIDE SEQUENCE</scope>
</reference>
<dbReference type="InterPro" id="IPR036726">
    <property type="entry name" value="GTP1_OBG_dom_sf"/>
</dbReference>
<proteinExistence type="inferred from homology"/>
<accession>A0A381VH86</accession>
<evidence type="ECO:0000259" key="12">
    <source>
        <dbReference type="PROSITE" id="PS51883"/>
    </source>
</evidence>
<dbReference type="Pfam" id="PF01018">
    <property type="entry name" value="GTP1_OBG"/>
    <property type="match status" value="1"/>
</dbReference>
<keyword evidence="3" id="KW-0963">Cytoplasm</keyword>
<dbReference type="SUPFAM" id="SSF52540">
    <property type="entry name" value="P-loop containing nucleoside triphosphate hydrolases"/>
    <property type="match status" value="1"/>
</dbReference>
<dbReference type="PROSITE" id="PS51883">
    <property type="entry name" value="OBG"/>
    <property type="match status" value="1"/>
</dbReference>
<keyword evidence="7" id="KW-0460">Magnesium</keyword>